<dbReference type="AlphaFoldDB" id="A0A1T5DGI3"/>
<accession>A0A1T5DGI3</accession>
<dbReference type="GO" id="GO:0009166">
    <property type="term" value="P:nucleotide catabolic process"/>
    <property type="evidence" value="ECO:0007669"/>
    <property type="project" value="InterPro"/>
</dbReference>
<dbReference type="Proteomes" id="UP000191112">
    <property type="component" value="Unassembled WGS sequence"/>
</dbReference>
<dbReference type="PRINTS" id="PR01607">
    <property type="entry name" value="APYRASEFAMLY"/>
</dbReference>
<evidence type="ECO:0000313" key="3">
    <source>
        <dbReference type="EMBL" id="SKB70590.1"/>
    </source>
</evidence>
<dbReference type="PANTHER" id="PTHR11575">
    <property type="entry name" value="5'-NUCLEOTIDASE-RELATED"/>
    <property type="match status" value="1"/>
</dbReference>
<keyword evidence="4" id="KW-1185">Reference proteome</keyword>
<reference evidence="3 4" key="1">
    <citation type="submission" date="2017-02" db="EMBL/GenBank/DDBJ databases">
        <authorList>
            <person name="Peterson S.W."/>
        </authorList>
    </citation>
    <scope>NUCLEOTIDE SEQUENCE [LARGE SCALE GENOMIC DNA]</scope>
    <source>
        <strain evidence="3 4">DSM 22323</strain>
    </source>
</reference>
<dbReference type="InterPro" id="IPR036907">
    <property type="entry name" value="5'-Nucleotdase_C_sf"/>
</dbReference>
<sequence>MKRFQIYVLGAALALLTACTSRQNISNIQTHQNIVIDSNINDDATFKKVIAPYKNELEKQMNIKISHTSVELNKTGDNSNLGNLLTDYTYEGALAWAKANNIPNIDGAVINIGGIRTIIPAGDITIKQIFEVMPFENEVVIVKLKGSDLQGLFDYYLKEKTNNPVSHITIITEGNNIKTGLISGKKIEKDKTYYIATSDYLAMGGDRMYFFGKGEMIGTGIKLRELFIEKFKENKEVKVPTDLRLDLK</sequence>
<dbReference type="RefSeq" id="WP_079665986.1">
    <property type="nucleotide sequence ID" value="NZ_FUYZ01000002.1"/>
</dbReference>
<feature type="domain" description="5'-Nucleotidase C-terminal" evidence="2">
    <location>
        <begin position="73"/>
        <end position="208"/>
    </location>
</feature>
<dbReference type="GO" id="GO:0030288">
    <property type="term" value="C:outer membrane-bounded periplasmic space"/>
    <property type="evidence" value="ECO:0007669"/>
    <property type="project" value="TreeGrafter"/>
</dbReference>
<feature type="chain" id="PRO_5012368917" evidence="1">
    <location>
        <begin position="24"/>
        <end position="248"/>
    </location>
</feature>
<dbReference type="SUPFAM" id="SSF55816">
    <property type="entry name" value="5'-nucleotidase (syn. UDP-sugar hydrolase), C-terminal domain"/>
    <property type="match status" value="1"/>
</dbReference>
<dbReference type="Gene3D" id="3.90.780.10">
    <property type="entry name" value="5'-Nucleotidase, C-terminal domain"/>
    <property type="match status" value="1"/>
</dbReference>
<protein>
    <submittedName>
        <fullName evidence="3">5'-nucleotidase, C-terminal domain</fullName>
    </submittedName>
</protein>
<proteinExistence type="predicted"/>
<evidence type="ECO:0000256" key="1">
    <source>
        <dbReference type="SAM" id="SignalP"/>
    </source>
</evidence>
<evidence type="ECO:0000313" key="4">
    <source>
        <dbReference type="Proteomes" id="UP000191112"/>
    </source>
</evidence>
<dbReference type="PANTHER" id="PTHR11575:SF24">
    <property type="entry name" value="5'-NUCLEOTIDASE"/>
    <property type="match status" value="1"/>
</dbReference>
<organism evidence="3 4">
    <name type="scientific">Soonwooa buanensis</name>
    <dbReference type="NCBI Taxonomy" id="619805"/>
    <lineage>
        <taxon>Bacteria</taxon>
        <taxon>Pseudomonadati</taxon>
        <taxon>Bacteroidota</taxon>
        <taxon>Flavobacteriia</taxon>
        <taxon>Flavobacteriales</taxon>
        <taxon>Weeksellaceae</taxon>
        <taxon>Chryseobacterium group</taxon>
        <taxon>Soonwooa</taxon>
    </lineage>
</organism>
<name>A0A1T5DGI3_9FLAO</name>
<feature type="signal peptide" evidence="1">
    <location>
        <begin position="1"/>
        <end position="23"/>
    </location>
</feature>
<dbReference type="GO" id="GO:0016787">
    <property type="term" value="F:hydrolase activity"/>
    <property type="evidence" value="ECO:0007669"/>
    <property type="project" value="InterPro"/>
</dbReference>
<dbReference type="PROSITE" id="PS51257">
    <property type="entry name" value="PROKAR_LIPOPROTEIN"/>
    <property type="match status" value="1"/>
</dbReference>
<evidence type="ECO:0000259" key="2">
    <source>
        <dbReference type="Pfam" id="PF02872"/>
    </source>
</evidence>
<dbReference type="InterPro" id="IPR006179">
    <property type="entry name" value="5_nucleotidase/apyrase"/>
</dbReference>
<dbReference type="EMBL" id="FUYZ01000002">
    <property type="protein sequence ID" value="SKB70590.1"/>
    <property type="molecule type" value="Genomic_DNA"/>
</dbReference>
<dbReference type="OrthoDB" id="4762412at2"/>
<dbReference type="InterPro" id="IPR008334">
    <property type="entry name" value="5'-Nucleotdase_C"/>
</dbReference>
<gene>
    <name evidence="3" type="ORF">SAMN05660477_00695</name>
</gene>
<dbReference type="STRING" id="619805.SAMN05660477_00695"/>
<keyword evidence="1" id="KW-0732">Signal</keyword>
<dbReference type="Pfam" id="PF02872">
    <property type="entry name" value="5_nucleotid_C"/>
    <property type="match status" value="1"/>
</dbReference>